<dbReference type="PANTHER" id="PTHR42878:SF7">
    <property type="entry name" value="SENSOR HISTIDINE KINASE GLRK"/>
    <property type="match status" value="1"/>
</dbReference>
<dbReference type="GO" id="GO:0007234">
    <property type="term" value="P:osmosensory signaling via phosphorelay pathway"/>
    <property type="evidence" value="ECO:0007669"/>
    <property type="project" value="TreeGrafter"/>
</dbReference>
<keyword evidence="8" id="KW-0418">Kinase</keyword>
<feature type="region of interest" description="Disordered" evidence="13">
    <location>
        <begin position="1"/>
        <end position="23"/>
    </location>
</feature>
<evidence type="ECO:0000256" key="8">
    <source>
        <dbReference type="ARBA" id="ARBA00022777"/>
    </source>
</evidence>
<evidence type="ECO:0000256" key="5">
    <source>
        <dbReference type="ARBA" id="ARBA00022679"/>
    </source>
</evidence>
<evidence type="ECO:0000256" key="10">
    <source>
        <dbReference type="ARBA" id="ARBA00022989"/>
    </source>
</evidence>
<evidence type="ECO:0000256" key="7">
    <source>
        <dbReference type="ARBA" id="ARBA00022741"/>
    </source>
</evidence>
<dbReference type="GO" id="GO:0030295">
    <property type="term" value="F:protein kinase activator activity"/>
    <property type="evidence" value="ECO:0007669"/>
    <property type="project" value="TreeGrafter"/>
</dbReference>
<dbReference type="EC" id="2.7.13.3" evidence="3"/>
<dbReference type="SUPFAM" id="SSF55785">
    <property type="entry name" value="PYP-like sensor domain (PAS domain)"/>
    <property type="match status" value="1"/>
</dbReference>
<evidence type="ECO:0000256" key="11">
    <source>
        <dbReference type="ARBA" id="ARBA00023012"/>
    </source>
</evidence>
<dbReference type="PANTHER" id="PTHR42878">
    <property type="entry name" value="TWO-COMPONENT HISTIDINE KINASE"/>
    <property type="match status" value="1"/>
</dbReference>
<keyword evidence="7" id="KW-0547">Nucleotide-binding</keyword>
<dbReference type="CDD" id="cd00082">
    <property type="entry name" value="HisKA"/>
    <property type="match status" value="1"/>
</dbReference>
<dbReference type="GO" id="GO:0005524">
    <property type="term" value="F:ATP binding"/>
    <property type="evidence" value="ECO:0007669"/>
    <property type="project" value="UniProtKB-KW"/>
</dbReference>
<dbReference type="Gene3D" id="3.30.565.10">
    <property type="entry name" value="Histidine kinase-like ATPase, C-terminal domain"/>
    <property type="match status" value="1"/>
</dbReference>
<dbReference type="EMBL" id="JAHJDP010000085">
    <property type="protein sequence ID" value="MBU2692190.1"/>
    <property type="molecule type" value="Genomic_DNA"/>
</dbReference>
<dbReference type="GO" id="GO:0000155">
    <property type="term" value="F:phosphorelay sensor kinase activity"/>
    <property type="evidence" value="ECO:0007669"/>
    <property type="project" value="InterPro"/>
</dbReference>
<dbReference type="Gene3D" id="1.10.287.130">
    <property type="match status" value="1"/>
</dbReference>
<dbReference type="InterPro" id="IPR050351">
    <property type="entry name" value="BphY/WalK/GraS-like"/>
</dbReference>
<accession>A0A948RWL2</accession>
<dbReference type="InterPro" id="IPR003661">
    <property type="entry name" value="HisK_dim/P_dom"/>
</dbReference>
<gene>
    <name evidence="16" type="ORF">KJ970_14810</name>
</gene>
<comment type="catalytic activity">
    <reaction evidence="1">
        <text>ATP + protein L-histidine = ADP + protein N-phospho-L-histidine.</text>
        <dbReference type="EC" id="2.7.13.3"/>
    </reaction>
</comment>
<evidence type="ECO:0000256" key="3">
    <source>
        <dbReference type="ARBA" id="ARBA00012438"/>
    </source>
</evidence>
<comment type="subcellular location">
    <subcellularLocation>
        <location evidence="2">Membrane</location>
        <topology evidence="2">Multi-pass membrane protein</topology>
    </subcellularLocation>
</comment>
<dbReference type="Pfam" id="PF02518">
    <property type="entry name" value="HATPase_c"/>
    <property type="match status" value="1"/>
</dbReference>
<keyword evidence="10" id="KW-1133">Transmembrane helix</keyword>
<organism evidence="16 17">
    <name type="scientific">Eiseniibacteriota bacterium</name>
    <dbReference type="NCBI Taxonomy" id="2212470"/>
    <lineage>
        <taxon>Bacteria</taxon>
        <taxon>Candidatus Eiseniibacteriota</taxon>
    </lineage>
</organism>
<name>A0A948RWL2_UNCEI</name>
<evidence type="ECO:0000259" key="15">
    <source>
        <dbReference type="PROSITE" id="PS50112"/>
    </source>
</evidence>
<dbReference type="SMART" id="SM00387">
    <property type="entry name" value="HATPase_c"/>
    <property type="match status" value="1"/>
</dbReference>
<keyword evidence="5" id="KW-0808">Transferase</keyword>
<dbReference type="InterPro" id="IPR036097">
    <property type="entry name" value="HisK_dim/P_sf"/>
</dbReference>
<dbReference type="Gene3D" id="3.30.450.20">
    <property type="entry name" value="PAS domain"/>
    <property type="match status" value="1"/>
</dbReference>
<dbReference type="SUPFAM" id="SSF47384">
    <property type="entry name" value="Homodimeric domain of signal transducing histidine kinase"/>
    <property type="match status" value="1"/>
</dbReference>
<dbReference type="InterPro" id="IPR005467">
    <property type="entry name" value="His_kinase_dom"/>
</dbReference>
<evidence type="ECO:0000313" key="16">
    <source>
        <dbReference type="EMBL" id="MBU2692190.1"/>
    </source>
</evidence>
<dbReference type="GO" id="GO:0016020">
    <property type="term" value="C:membrane"/>
    <property type="evidence" value="ECO:0007669"/>
    <property type="project" value="UniProtKB-SubCell"/>
</dbReference>
<dbReference type="InterPro" id="IPR035965">
    <property type="entry name" value="PAS-like_dom_sf"/>
</dbReference>
<dbReference type="SUPFAM" id="SSF55874">
    <property type="entry name" value="ATPase domain of HSP90 chaperone/DNA topoisomerase II/histidine kinase"/>
    <property type="match status" value="1"/>
</dbReference>
<evidence type="ECO:0000256" key="2">
    <source>
        <dbReference type="ARBA" id="ARBA00004141"/>
    </source>
</evidence>
<dbReference type="InterPro" id="IPR000014">
    <property type="entry name" value="PAS"/>
</dbReference>
<keyword evidence="9" id="KW-0067">ATP-binding</keyword>
<dbReference type="GO" id="GO:0000156">
    <property type="term" value="F:phosphorelay response regulator activity"/>
    <property type="evidence" value="ECO:0007669"/>
    <property type="project" value="TreeGrafter"/>
</dbReference>
<dbReference type="AlphaFoldDB" id="A0A948RWL2"/>
<dbReference type="InterPro" id="IPR036890">
    <property type="entry name" value="HATPase_C_sf"/>
</dbReference>
<protein>
    <recommendedName>
        <fullName evidence="3">histidine kinase</fullName>
        <ecNumber evidence="3">2.7.13.3</ecNumber>
    </recommendedName>
</protein>
<dbReference type="PROSITE" id="PS50109">
    <property type="entry name" value="HIS_KIN"/>
    <property type="match status" value="1"/>
</dbReference>
<dbReference type="Proteomes" id="UP000777784">
    <property type="component" value="Unassembled WGS sequence"/>
</dbReference>
<evidence type="ECO:0000256" key="6">
    <source>
        <dbReference type="ARBA" id="ARBA00022692"/>
    </source>
</evidence>
<keyword evidence="12" id="KW-0472">Membrane</keyword>
<evidence type="ECO:0000256" key="4">
    <source>
        <dbReference type="ARBA" id="ARBA00022553"/>
    </source>
</evidence>
<dbReference type="SMART" id="SM00388">
    <property type="entry name" value="HisKA"/>
    <property type="match status" value="1"/>
</dbReference>
<keyword evidence="11" id="KW-0902">Two-component regulatory system</keyword>
<evidence type="ECO:0000256" key="13">
    <source>
        <dbReference type="SAM" id="MobiDB-lite"/>
    </source>
</evidence>
<evidence type="ECO:0000313" key="17">
    <source>
        <dbReference type="Proteomes" id="UP000777784"/>
    </source>
</evidence>
<dbReference type="InterPro" id="IPR003594">
    <property type="entry name" value="HATPase_dom"/>
</dbReference>
<dbReference type="Pfam" id="PF00512">
    <property type="entry name" value="HisKA"/>
    <property type="match status" value="1"/>
</dbReference>
<dbReference type="PROSITE" id="PS50112">
    <property type="entry name" value="PAS"/>
    <property type="match status" value="1"/>
</dbReference>
<dbReference type="PRINTS" id="PR00344">
    <property type="entry name" value="BCTRLSENSOR"/>
</dbReference>
<keyword evidence="6" id="KW-0812">Transmembrane</keyword>
<evidence type="ECO:0000256" key="9">
    <source>
        <dbReference type="ARBA" id="ARBA00022840"/>
    </source>
</evidence>
<feature type="compositionally biased region" description="Basic and acidic residues" evidence="13">
    <location>
        <begin position="1"/>
        <end position="14"/>
    </location>
</feature>
<keyword evidence="4" id="KW-0597">Phosphoprotein</keyword>
<evidence type="ECO:0000256" key="12">
    <source>
        <dbReference type="ARBA" id="ARBA00023136"/>
    </source>
</evidence>
<reference evidence="16" key="1">
    <citation type="submission" date="2021-05" db="EMBL/GenBank/DDBJ databases">
        <title>Energy efficiency and biological interactions define the core microbiome of deep oligotrophic groundwater.</title>
        <authorList>
            <person name="Mehrshad M."/>
            <person name="Lopez-Fernandez M."/>
            <person name="Bell E."/>
            <person name="Bernier-Latmani R."/>
            <person name="Bertilsson S."/>
            <person name="Dopson M."/>
        </authorList>
    </citation>
    <scope>NUCLEOTIDE SEQUENCE</scope>
    <source>
        <strain evidence="16">Modern_marine.mb.64</strain>
    </source>
</reference>
<sequence>MQHDKWARPQRVADELPPNGGQVSESLLRHVTQQWDESRRAAAVLGKLLECITSAVFILDAGGRIRYLSAGAETLFHLTASEAAARPIESILGDGTIFTVPKGRSQIELRGRFFQCLMIPLDDRGDCGGAAGALVTQDRLVELENEVSLLRPLAEIGRLLATVLHELRNPLAAIQGTVSLLEQRESHGIEGHLERIFHATKIIQRMVDDILVLARPVQPVMRAFSAAPYLSEILRSFDGPSLSGIKKELRIEEGLPQVWGDSDLMTQILGNCIRNAIEAMGEQGELTLQATRLSSDRVRFLVRDTGPGLDPATASRIFQPFQTGKPGGTGLGLPTARRLAEAMNGTLDVVASPHRGAVFVLELPAHSGEVV</sequence>
<comment type="caution">
    <text evidence="16">The sequence shown here is derived from an EMBL/GenBank/DDBJ whole genome shotgun (WGS) entry which is preliminary data.</text>
</comment>
<dbReference type="InterPro" id="IPR004358">
    <property type="entry name" value="Sig_transdc_His_kin-like_C"/>
</dbReference>
<evidence type="ECO:0000256" key="1">
    <source>
        <dbReference type="ARBA" id="ARBA00000085"/>
    </source>
</evidence>
<feature type="domain" description="Histidine kinase" evidence="14">
    <location>
        <begin position="162"/>
        <end position="367"/>
    </location>
</feature>
<proteinExistence type="predicted"/>
<evidence type="ECO:0000259" key="14">
    <source>
        <dbReference type="PROSITE" id="PS50109"/>
    </source>
</evidence>
<feature type="domain" description="PAS" evidence="15">
    <location>
        <begin position="41"/>
        <end position="86"/>
    </location>
</feature>